<evidence type="ECO:0000256" key="6">
    <source>
        <dbReference type="ARBA" id="ARBA00023163"/>
    </source>
</evidence>
<keyword evidence="6" id="KW-0804">Transcription</keyword>
<dbReference type="PANTHER" id="PTHR46481:SF10">
    <property type="entry name" value="ZINC FINGER BED DOMAIN-CONTAINING PROTEIN 39"/>
    <property type="match status" value="1"/>
</dbReference>
<evidence type="ECO:0000259" key="11">
    <source>
        <dbReference type="PROSITE" id="PS50808"/>
    </source>
</evidence>
<feature type="domain" description="BED-type" evidence="11">
    <location>
        <begin position="6"/>
        <end position="74"/>
    </location>
</feature>
<feature type="compositionally biased region" description="Polar residues" evidence="10">
    <location>
        <begin position="175"/>
        <end position="185"/>
    </location>
</feature>
<evidence type="ECO:0000256" key="3">
    <source>
        <dbReference type="ARBA" id="ARBA00022771"/>
    </source>
</evidence>
<proteinExistence type="predicted"/>
<keyword evidence="5" id="KW-0805">Transcription regulation</keyword>
<dbReference type="SMART" id="SM00614">
    <property type="entry name" value="ZnF_BED"/>
    <property type="match status" value="1"/>
</dbReference>
<keyword evidence="14" id="KW-1185">Reference proteome</keyword>
<dbReference type="STRING" id="318479.A0A0N4U875"/>
<evidence type="ECO:0000256" key="7">
    <source>
        <dbReference type="ARBA" id="ARBA00023242"/>
    </source>
</evidence>
<keyword evidence="2" id="KW-0479">Metal-binding</keyword>
<feature type="coiled-coil region" evidence="9">
    <location>
        <begin position="84"/>
        <end position="111"/>
    </location>
</feature>
<feature type="region of interest" description="Disordered" evidence="10">
    <location>
        <begin position="174"/>
        <end position="193"/>
    </location>
</feature>
<dbReference type="InterPro" id="IPR052035">
    <property type="entry name" value="ZnF_BED_domain_contain"/>
</dbReference>
<evidence type="ECO:0000313" key="13">
    <source>
        <dbReference type="Proteomes" id="UP000038040"/>
    </source>
</evidence>
<dbReference type="AlphaFoldDB" id="A0A0N4U875"/>
<dbReference type="InterPro" id="IPR036236">
    <property type="entry name" value="Znf_C2H2_sf"/>
</dbReference>
<reference evidence="12 14" key="2">
    <citation type="submission" date="2018-11" db="EMBL/GenBank/DDBJ databases">
        <authorList>
            <consortium name="Pathogen Informatics"/>
        </authorList>
    </citation>
    <scope>NUCLEOTIDE SEQUENCE [LARGE SCALE GENOMIC DNA]</scope>
</reference>
<dbReference type="EMBL" id="UYYG01001160">
    <property type="protein sequence ID" value="VDN57412.1"/>
    <property type="molecule type" value="Genomic_DNA"/>
</dbReference>
<keyword evidence="4" id="KW-0862">Zinc</keyword>
<evidence type="ECO:0000313" key="14">
    <source>
        <dbReference type="Proteomes" id="UP000274756"/>
    </source>
</evidence>
<dbReference type="Pfam" id="PF02892">
    <property type="entry name" value="zf-BED"/>
    <property type="match status" value="1"/>
</dbReference>
<dbReference type="PANTHER" id="PTHR46481">
    <property type="entry name" value="ZINC FINGER BED DOMAIN-CONTAINING PROTEIN 4"/>
    <property type="match status" value="1"/>
</dbReference>
<dbReference type="GO" id="GO:0008270">
    <property type="term" value="F:zinc ion binding"/>
    <property type="evidence" value="ECO:0007669"/>
    <property type="project" value="UniProtKB-KW"/>
</dbReference>
<keyword evidence="3 8" id="KW-0863">Zinc-finger</keyword>
<evidence type="ECO:0000313" key="15">
    <source>
        <dbReference type="WBParaSite" id="DME_0000322601-mRNA-1"/>
    </source>
</evidence>
<accession>A0A0N4U875</accession>
<evidence type="ECO:0000256" key="5">
    <source>
        <dbReference type="ARBA" id="ARBA00023015"/>
    </source>
</evidence>
<evidence type="ECO:0000256" key="1">
    <source>
        <dbReference type="ARBA" id="ARBA00004123"/>
    </source>
</evidence>
<dbReference type="PROSITE" id="PS50808">
    <property type="entry name" value="ZF_BED"/>
    <property type="match status" value="1"/>
</dbReference>
<dbReference type="Proteomes" id="UP000274756">
    <property type="component" value="Unassembled WGS sequence"/>
</dbReference>
<evidence type="ECO:0000313" key="12">
    <source>
        <dbReference type="EMBL" id="VDN57412.1"/>
    </source>
</evidence>
<comment type="subcellular location">
    <subcellularLocation>
        <location evidence="1">Nucleus</location>
    </subcellularLocation>
</comment>
<organism evidence="13 15">
    <name type="scientific">Dracunculus medinensis</name>
    <name type="common">Guinea worm</name>
    <dbReference type="NCBI Taxonomy" id="318479"/>
    <lineage>
        <taxon>Eukaryota</taxon>
        <taxon>Metazoa</taxon>
        <taxon>Ecdysozoa</taxon>
        <taxon>Nematoda</taxon>
        <taxon>Chromadorea</taxon>
        <taxon>Rhabditida</taxon>
        <taxon>Spirurina</taxon>
        <taxon>Dracunculoidea</taxon>
        <taxon>Dracunculidae</taxon>
        <taxon>Dracunculus</taxon>
    </lineage>
</organism>
<gene>
    <name evidence="12" type="ORF">DME_LOCUS7385</name>
</gene>
<evidence type="ECO:0000256" key="4">
    <source>
        <dbReference type="ARBA" id="ARBA00022833"/>
    </source>
</evidence>
<evidence type="ECO:0000256" key="8">
    <source>
        <dbReference type="PROSITE-ProRule" id="PRU00027"/>
    </source>
</evidence>
<evidence type="ECO:0000256" key="9">
    <source>
        <dbReference type="SAM" id="Coils"/>
    </source>
</evidence>
<dbReference type="WBParaSite" id="DME_0000322601-mRNA-1">
    <property type="protein sequence ID" value="DME_0000322601-mRNA-1"/>
    <property type="gene ID" value="DME_0000322601"/>
</dbReference>
<dbReference type="InterPro" id="IPR003656">
    <property type="entry name" value="Znf_BED"/>
</dbReference>
<dbReference type="GO" id="GO:0003677">
    <property type="term" value="F:DNA binding"/>
    <property type="evidence" value="ECO:0007669"/>
    <property type="project" value="InterPro"/>
</dbReference>
<sequence length="469" mass="54188">MGGSTMKTAKVWRYFDQLPSEQQAATCKICYKKIKATNSSNYQLIRLSDNEVSFSTTGMIRHLRSCHVNEYQILQEARQNGLALKLEEKARANVMKQLNDSQKNLQQQRQRETTPHTIVNIIAGTLQKKIKTNVSNCSSIKNEVYECSEAKKAKVNYCNDAIDLTTHHLKKEANDQTNGTLNGKNENYWPDDHPEARRITNQVVIKYFMNKFLFPVGLMLLLDNETPNAVDRTGFRNLLRLLEPKYRMPSSEKFQKIIIPQIFNEFKLNVASFQYQQRFYENNFFGIDRMANEFFKNSDTRLYNETFGQFAFPQSCIIQPNQDEMNRVIINSIRSAQNISQSFSHSIQLCDEDSDSSADSESLLTTRIESFLERIGKYVFPQAEIAELITRCYSIYHYFEDHSDDTSQILPGILTPSAIIDLAKCVDFVHKNLSTIEALNLRHPIPSFRQFTQKEIQLLSDLNAYIHSV</sequence>
<protein>
    <submittedName>
        <fullName evidence="15">BED-type domain-containing protein</fullName>
    </submittedName>
</protein>
<evidence type="ECO:0000256" key="2">
    <source>
        <dbReference type="ARBA" id="ARBA00022723"/>
    </source>
</evidence>
<dbReference type="GO" id="GO:0005634">
    <property type="term" value="C:nucleus"/>
    <property type="evidence" value="ECO:0007669"/>
    <property type="project" value="UniProtKB-SubCell"/>
</dbReference>
<dbReference type="OrthoDB" id="117690at2759"/>
<dbReference type="SUPFAM" id="SSF57667">
    <property type="entry name" value="beta-beta-alpha zinc fingers"/>
    <property type="match status" value="1"/>
</dbReference>
<reference evidence="15" key="1">
    <citation type="submission" date="2017-02" db="UniProtKB">
        <authorList>
            <consortium name="WormBaseParasite"/>
        </authorList>
    </citation>
    <scope>IDENTIFICATION</scope>
</reference>
<dbReference type="Proteomes" id="UP000038040">
    <property type="component" value="Unplaced"/>
</dbReference>
<name>A0A0N4U875_DRAME</name>
<dbReference type="GO" id="GO:0009791">
    <property type="term" value="P:post-embryonic development"/>
    <property type="evidence" value="ECO:0007669"/>
    <property type="project" value="UniProtKB-ARBA"/>
</dbReference>
<keyword evidence="7" id="KW-0539">Nucleus</keyword>
<keyword evidence="9" id="KW-0175">Coiled coil</keyword>
<evidence type="ECO:0000256" key="10">
    <source>
        <dbReference type="SAM" id="MobiDB-lite"/>
    </source>
</evidence>